<gene>
    <name evidence="5" type="ORF">L3049_11270</name>
</gene>
<dbReference type="SMART" id="SM00347">
    <property type="entry name" value="HTH_MARR"/>
    <property type="match status" value="1"/>
</dbReference>
<keyword evidence="3" id="KW-0804">Transcription</keyword>
<dbReference type="PANTHER" id="PTHR42756">
    <property type="entry name" value="TRANSCRIPTIONAL REGULATOR, MARR"/>
    <property type="match status" value="1"/>
</dbReference>
<name>A0ABT5VUV2_9BACT</name>
<dbReference type="InterPro" id="IPR000835">
    <property type="entry name" value="HTH_MarR-typ"/>
</dbReference>
<dbReference type="Gene3D" id="1.10.10.10">
    <property type="entry name" value="Winged helix-like DNA-binding domain superfamily/Winged helix DNA-binding domain"/>
    <property type="match status" value="1"/>
</dbReference>
<dbReference type="PRINTS" id="PR00598">
    <property type="entry name" value="HTHMARR"/>
</dbReference>
<dbReference type="InterPro" id="IPR036388">
    <property type="entry name" value="WH-like_DNA-bd_sf"/>
</dbReference>
<evidence type="ECO:0000256" key="1">
    <source>
        <dbReference type="ARBA" id="ARBA00023015"/>
    </source>
</evidence>
<dbReference type="Pfam" id="PF01047">
    <property type="entry name" value="MarR"/>
    <property type="match status" value="1"/>
</dbReference>
<dbReference type="SUPFAM" id="SSF46785">
    <property type="entry name" value="Winged helix' DNA-binding domain"/>
    <property type="match status" value="1"/>
</dbReference>
<dbReference type="PROSITE" id="PS50995">
    <property type="entry name" value="HTH_MARR_2"/>
    <property type="match status" value="1"/>
</dbReference>
<evidence type="ECO:0000256" key="3">
    <source>
        <dbReference type="ARBA" id="ARBA00023163"/>
    </source>
</evidence>
<dbReference type="RefSeq" id="WP_275109913.1">
    <property type="nucleotide sequence ID" value="NZ_JAKJSC010000001.1"/>
</dbReference>
<protein>
    <submittedName>
        <fullName evidence="5">MarR family transcriptional regulator</fullName>
    </submittedName>
</protein>
<evidence type="ECO:0000313" key="6">
    <source>
        <dbReference type="Proteomes" id="UP001528920"/>
    </source>
</evidence>
<sequence>MNKVDLETSVNHHIAISAIMIKRVFYKILSDNKLNITPEQWNVLYRLTETDGMTISELSNAIYKDMANTSRMTKKLETAGFVEKRRDDIDKRIFKLFITDKGRELTNQLHKCAFESTMVATEGVEEKAKEILVKSLKQVILNTENFLK</sequence>
<keyword evidence="6" id="KW-1185">Reference proteome</keyword>
<dbReference type="InterPro" id="IPR036390">
    <property type="entry name" value="WH_DNA-bd_sf"/>
</dbReference>
<evidence type="ECO:0000256" key="2">
    <source>
        <dbReference type="ARBA" id="ARBA00023125"/>
    </source>
</evidence>
<keyword evidence="2" id="KW-0238">DNA-binding</keyword>
<evidence type="ECO:0000259" key="4">
    <source>
        <dbReference type="PROSITE" id="PS50995"/>
    </source>
</evidence>
<dbReference type="PANTHER" id="PTHR42756:SF1">
    <property type="entry name" value="TRANSCRIPTIONAL REPRESSOR OF EMRAB OPERON"/>
    <property type="match status" value="1"/>
</dbReference>
<reference evidence="5 6" key="1">
    <citation type="submission" date="2022-01" db="EMBL/GenBank/DDBJ databases">
        <title>Labilibaculum sp. nov, a marine bacterium isolated from Antarctica.</title>
        <authorList>
            <person name="Dai W."/>
        </authorList>
    </citation>
    <scope>NUCLEOTIDE SEQUENCE [LARGE SCALE GENOMIC DNA]</scope>
    <source>
        <strain evidence="5 6">DW002</strain>
    </source>
</reference>
<dbReference type="EMBL" id="JAKJSC010000001">
    <property type="protein sequence ID" value="MDE5418587.1"/>
    <property type="molecule type" value="Genomic_DNA"/>
</dbReference>
<keyword evidence="1" id="KW-0805">Transcription regulation</keyword>
<dbReference type="Proteomes" id="UP001528920">
    <property type="component" value="Unassembled WGS sequence"/>
</dbReference>
<feature type="domain" description="HTH marR-type" evidence="4">
    <location>
        <begin position="1"/>
        <end position="141"/>
    </location>
</feature>
<evidence type="ECO:0000313" key="5">
    <source>
        <dbReference type="EMBL" id="MDE5418587.1"/>
    </source>
</evidence>
<proteinExistence type="predicted"/>
<accession>A0ABT5VUV2</accession>
<organism evidence="5 6">
    <name type="scientific">Paralabilibaculum antarcticum</name>
    <dbReference type="NCBI Taxonomy" id="2912572"/>
    <lineage>
        <taxon>Bacteria</taxon>
        <taxon>Pseudomonadati</taxon>
        <taxon>Bacteroidota</taxon>
        <taxon>Bacteroidia</taxon>
        <taxon>Marinilabiliales</taxon>
        <taxon>Marinifilaceae</taxon>
        <taxon>Paralabilibaculum</taxon>
    </lineage>
</organism>
<comment type="caution">
    <text evidence="5">The sequence shown here is derived from an EMBL/GenBank/DDBJ whole genome shotgun (WGS) entry which is preliminary data.</text>
</comment>